<reference evidence="1 2" key="1">
    <citation type="submission" date="2019-04" db="EMBL/GenBank/DDBJ databases">
        <title>Sphingobacterium olei sp. nov., isolated from oil-contaminated soil.</title>
        <authorList>
            <person name="Liu B."/>
        </authorList>
    </citation>
    <scope>NUCLEOTIDE SEQUENCE [LARGE SCALE GENOMIC DNA]</scope>
    <source>
        <strain evidence="1 2">Y3L14</strain>
    </source>
</reference>
<comment type="caution">
    <text evidence="1">The sequence shown here is derived from an EMBL/GenBank/DDBJ whole genome shotgun (WGS) entry which is preliminary data.</text>
</comment>
<dbReference type="EMBL" id="SUKA01000003">
    <property type="protein sequence ID" value="TJY66011.1"/>
    <property type="molecule type" value="Genomic_DNA"/>
</dbReference>
<evidence type="ECO:0000313" key="2">
    <source>
        <dbReference type="Proteomes" id="UP000309872"/>
    </source>
</evidence>
<gene>
    <name evidence="1" type="ORF">FAZ19_13020</name>
</gene>
<dbReference type="Proteomes" id="UP000309872">
    <property type="component" value="Unassembled WGS sequence"/>
</dbReference>
<proteinExistence type="predicted"/>
<dbReference type="AlphaFoldDB" id="A0A4U0H2X3"/>
<dbReference type="OrthoDB" id="285538at2"/>
<organism evidence="1 2">
    <name type="scientific">Sphingobacterium alkalisoli</name>
    <dbReference type="NCBI Taxonomy" id="1874115"/>
    <lineage>
        <taxon>Bacteria</taxon>
        <taxon>Pseudomonadati</taxon>
        <taxon>Bacteroidota</taxon>
        <taxon>Sphingobacteriia</taxon>
        <taxon>Sphingobacteriales</taxon>
        <taxon>Sphingobacteriaceae</taxon>
        <taxon>Sphingobacterium</taxon>
    </lineage>
</organism>
<keyword evidence="2" id="KW-1185">Reference proteome</keyword>
<sequence>MIPQNFEEWKICIEKKCQIPLTVAFASQRLTIYSQRELPETQRFIKLYGEPHYLRVMEWFSRIAAGENVLEPSSNDKK</sequence>
<protein>
    <submittedName>
        <fullName evidence="1">Uncharacterized protein</fullName>
    </submittedName>
</protein>
<name>A0A4U0H2X3_9SPHI</name>
<dbReference type="RefSeq" id="WP_136821140.1">
    <property type="nucleotide sequence ID" value="NZ_BMJX01000003.1"/>
</dbReference>
<evidence type="ECO:0000313" key="1">
    <source>
        <dbReference type="EMBL" id="TJY66011.1"/>
    </source>
</evidence>
<accession>A0A4U0H2X3</accession>